<protein>
    <submittedName>
        <fullName evidence="2">Uncharacterized protein</fullName>
    </submittedName>
</protein>
<sequence>MRFRGEPAAMDKMETNHLVSPPPRPSFAATEERSGNRRTQRTRARPMVVMKEKSHG</sequence>
<proteinExistence type="predicted"/>
<name>A0A160T437_9CHLR</name>
<feature type="region of interest" description="Disordered" evidence="1">
    <location>
        <begin position="1"/>
        <end position="56"/>
    </location>
</feature>
<evidence type="ECO:0000313" key="3">
    <source>
        <dbReference type="Proteomes" id="UP000215027"/>
    </source>
</evidence>
<dbReference type="AlphaFoldDB" id="A0A160T437"/>
<dbReference type="EMBL" id="LN890655">
    <property type="protein sequence ID" value="CUS03435.2"/>
    <property type="molecule type" value="Genomic_DNA"/>
</dbReference>
<dbReference type="Proteomes" id="UP000215027">
    <property type="component" value="Chromosome I"/>
</dbReference>
<reference evidence="2" key="1">
    <citation type="submission" date="2016-01" db="EMBL/GenBank/DDBJ databases">
        <authorList>
            <person name="Mcilroy J.S."/>
            <person name="Karst M S."/>
            <person name="Albertsen M."/>
        </authorList>
    </citation>
    <scope>NUCLEOTIDE SEQUENCE</scope>
    <source>
        <strain evidence="2">Cfx-K</strain>
    </source>
</reference>
<accession>A0A160T437</accession>
<evidence type="ECO:0000256" key="1">
    <source>
        <dbReference type="SAM" id="MobiDB-lite"/>
    </source>
</evidence>
<evidence type="ECO:0000313" key="2">
    <source>
        <dbReference type="EMBL" id="CUS03435.2"/>
    </source>
</evidence>
<dbReference type="KEGG" id="pbf:CFX0092_A1557"/>
<organism evidence="2 3">
    <name type="scientific">Candidatus Promineifilum breve</name>
    <dbReference type="NCBI Taxonomy" id="1806508"/>
    <lineage>
        <taxon>Bacteria</taxon>
        <taxon>Bacillati</taxon>
        <taxon>Chloroflexota</taxon>
        <taxon>Ardenticatenia</taxon>
        <taxon>Candidatus Promineifilales</taxon>
        <taxon>Candidatus Promineifilaceae</taxon>
        <taxon>Candidatus Promineifilum</taxon>
    </lineage>
</organism>
<gene>
    <name evidence="2" type="ORF">CFX0092_A1557</name>
</gene>
<keyword evidence="3" id="KW-1185">Reference proteome</keyword>